<protein>
    <submittedName>
        <fullName evidence="1">Uncharacterized protein</fullName>
    </submittedName>
</protein>
<gene>
    <name evidence="1" type="ORF">EVAR_66640_1</name>
</gene>
<evidence type="ECO:0000313" key="2">
    <source>
        <dbReference type="Proteomes" id="UP000299102"/>
    </source>
</evidence>
<organism evidence="1 2">
    <name type="scientific">Eumeta variegata</name>
    <name type="common">Bagworm moth</name>
    <name type="synonym">Eumeta japonica</name>
    <dbReference type="NCBI Taxonomy" id="151549"/>
    <lineage>
        <taxon>Eukaryota</taxon>
        <taxon>Metazoa</taxon>
        <taxon>Ecdysozoa</taxon>
        <taxon>Arthropoda</taxon>
        <taxon>Hexapoda</taxon>
        <taxon>Insecta</taxon>
        <taxon>Pterygota</taxon>
        <taxon>Neoptera</taxon>
        <taxon>Endopterygota</taxon>
        <taxon>Lepidoptera</taxon>
        <taxon>Glossata</taxon>
        <taxon>Ditrysia</taxon>
        <taxon>Tineoidea</taxon>
        <taxon>Psychidae</taxon>
        <taxon>Oiketicinae</taxon>
        <taxon>Eumeta</taxon>
    </lineage>
</organism>
<dbReference type="Proteomes" id="UP000299102">
    <property type="component" value="Unassembled WGS sequence"/>
</dbReference>
<comment type="caution">
    <text evidence="1">The sequence shown here is derived from an EMBL/GenBank/DDBJ whole genome shotgun (WGS) entry which is preliminary data.</text>
</comment>
<keyword evidence="2" id="KW-1185">Reference proteome</keyword>
<evidence type="ECO:0000313" key="1">
    <source>
        <dbReference type="EMBL" id="GBP92149.1"/>
    </source>
</evidence>
<sequence length="139" mass="16268">MSPRVPMLKSEGYQRNSVLPCYRHVVVSFRGFFNLVAGDCLDRIYLFSSDRETLKQNTEKRMGKKKGHTMGEAAWSHSLRARPLPFFVLVQCLDHRLDKFTEIKIDIQCPPNAREPSHKMSHTKNYMCRGDINFNYNDR</sequence>
<name>A0A4C1ZYS0_EUMVA</name>
<dbReference type="EMBL" id="BGZK01002243">
    <property type="protein sequence ID" value="GBP92149.1"/>
    <property type="molecule type" value="Genomic_DNA"/>
</dbReference>
<accession>A0A4C1ZYS0</accession>
<reference evidence="1 2" key="1">
    <citation type="journal article" date="2019" name="Commun. Biol.">
        <title>The bagworm genome reveals a unique fibroin gene that provides high tensile strength.</title>
        <authorList>
            <person name="Kono N."/>
            <person name="Nakamura H."/>
            <person name="Ohtoshi R."/>
            <person name="Tomita M."/>
            <person name="Numata K."/>
            <person name="Arakawa K."/>
        </authorList>
    </citation>
    <scope>NUCLEOTIDE SEQUENCE [LARGE SCALE GENOMIC DNA]</scope>
</reference>
<proteinExistence type="predicted"/>
<dbReference type="AlphaFoldDB" id="A0A4C1ZYS0"/>